<protein>
    <submittedName>
        <fullName evidence="3">Uncharacterized protein</fullName>
    </submittedName>
</protein>
<feature type="transmembrane region" description="Helical" evidence="2">
    <location>
        <begin position="125"/>
        <end position="149"/>
    </location>
</feature>
<evidence type="ECO:0000313" key="4">
    <source>
        <dbReference type="Proteomes" id="UP000541810"/>
    </source>
</evidence>
<accession>A0A7X0H6V7</accession>
<keyword evidence="2" id="KW-0472">Membrane</keyword>
<feature type="region of interest" description="Disordered" evidence="1">
    <location>
        <begin position="592"/>
        <end position="637"/>
    </location>
</feature>
<evidence type="ECO:0000313" key="3">
    <source>
        <dbReference type="EMBL" id="MBB6428890.1"/>
    </source>
</evidence>
<sequence>MSETLPNPSSQSTALPPSFWRRLAHSPLRDILRGRINGRLDLDAKLEAAELPAEAEATVRDVVKRTRLWRLEKMEVADELIAHFKDGQQAEADPQAAVLDFGQPAVTAKLIRRSKQRNRSITAKAFVWTRRGIAVLVLFYALLAVRFFMGSPQVTVDYVAAMNADARAVPAEDQAWPIYREAWIAFGMAEHDLAPLFPDDHHPSSRSLLRPGDAGWNESRAFLAEHQPLLDALRQAGAKPGLGYEAGFNHKLDERDRLAFYGPNNQPERVDLSKLSPQERLAEESVINVLLPHLGLMRKSARLLASDLDAAVQQGDADRVLAKLEALLGMADQVTETPILINGLVGLSILYLTYEKIEDLLIESPNLLSDEQLQQLQARVAAVSPRTIVRYDGERMMMYDTLQRMFTDDGRGNGRITSEGLRLMSTYSNTFASQGVEVQSPVLQTIESAAMPASLLVIASRQDMRDKFDQMMNDLEASVALPRRFQQTNEFSDDLDTWSLRERTKYLLISQLMPALGATTRRIEQCEGRQEGVVLALALEQYRREHGQWPDVLAALTPAYLSALPVDRITGDPLRYLVTEDGPKVYSVGVDRVDNQGQPPIGEDGKARPESAASWSKDRCPDDEGDWVLFPTNNAKK</sequence>
<evidence type="ECO:0000256" key="1">
    <source>
        <dbReference type="SAM" id="MobiDB-lite"/>
    </source>
</evidence>
<keyword evidence="2" id="KW-1133">Transmembrane helix</keyword>
<proteinExistence type="predicted"/>
<name>A0A7X0H6V7_9BACT</name>
<dbReference type="EMBL" id="JACHGY010000001">
    <property type="protein sequence ID" value="MBB6428890.1"/>
    <property type="molecule type" value="Genomic_DNA"/>
</dbReference>
<dbReference type="Proteomes" id="UP000541810">
    <property type="component" value="Unassembled WGS sequence"/>
</dbReference>
<evidence type="ECO:0000256" key="2">
    <source>
        <dbReference type="SAM" id="Phobius"/>
    </source>
</evidence>
<keyword evidence="4" id="KW-1185">Reference proteome</keyword>
<organism evidence="3 4">
    <name type="scientific">Algisphaera agarilytica</name>
    <dbReference type="NCBI Taxonomy" id="1385975"/>
    <lineage>
        <taxon>Bacteria</taxon>
        <taxon>Pseudomonadati</taxon>
        <taxon>Planctomycetota</taxon>
        <taxon>Phycisphaerae</taxon>
        <taxon>Phycisphaerales</taxon>
        <taxon>Phycisphaeraceae</taxon>
        <taxon>Algisphaera</taxon>
    </lineage>
</organism>
<comment type="caution">
    <text evidence="3">The sequence shown here is derived from an EMBL/GenBank/DDBJ whole genome shotgun (WGS) entry which is preliminary data.</text>
</comment>
<dbReference type="AlphaFoldDB" id="A0A7X0H6V7"/>
<reference evidence="3 4" key="1">
    <citation type="submission" date="2020-08" db="EMBL/GenBank/DDBJ databases">
        <title>Genomic Encyclopedia of Type Strains, Phase IV (KMG-IV): sequencing the most valuable type-strain genomes for metagenomic binning, comparative biology and taxonomic classification.</title>
        <authorList>
            <person name="Goeker M."/>
        </authorList>
    </citation>
    <scope>NUCLEOTIDE SEQUENCE [LARGE SCALE GENOMIC DNA]</scope>
    <source>
        <strain evidence="3 4">DSM 103725</strain>
    </source>
</reference>
<dbReference type="RefSeq" id="WP_184676431.1">
    <property type="nucleotide sequence ID" value="NZ_JACHGY010000001.1"/>
</dbReference>
<keyword evidence="2" id="KW-0812">Transmembrane</keyword>
<gene>
    <name evidence="3" type="ORF">HNQ40_000696</name>
</gene>